<comment type="caution">
    <text evidence="3">The sequence shown here is derived from an EMBL/GenBank/DDBJ whole genome shotgun (WGS) entry which is preliminary data.</text>
</comment>
<dbReference type="PANTHER" id="PTHR47526:SF3">
    <property type="entry name" value="PHD-TYPE DOMAIN-CONTAINING PROTEIN"/>
    <property type="match status" value="1"/>
</dbReference>
<evidence type="ECO:0000313" key="3">
    <source>
        <dbReference type="EMBL" id="KAK0157013.1"/>
    </source>
</evidence>
<dbReference type="AlphaFoldDB" id="A0AA39C316"/>
<dbReference type="GO" id="GO:0008270">
    <property type="term" value="F:zinc ion binding"/>
    <property type="evidence" value="ECO:0007669"/>
    <property type="project" value="UniProtKB-KW"/>
</dbReference>
<dbReference type="InterPro" id="IPR011604">
    <property type="entry name" value="PDDEXK-like_dom_sf"/>
</dbReference>
<keyword evidence="1" id="KW-0479">Metal-binding</keyword>
<sequence length="293" mass="33519">MSKYLRLLVEAGHVYHVQEIRKSGEKVQIEAQVLRQAAVSSTPYKTSLTIDSFRLVITDSCSCIYNQSNKCKHIAALIYYVNYVESLSKTSIEQLWGRPSARQMAKEKYSKGRNFCKMFPSSKAPAFVEPCKIAISKLKSPSALKVILHHASKNKDDLRKEILIESKLREVRLNIKKADCEECIKSILLFCDSYEIYKAKIILRKELCDFYEKYVVLTEEKIICLCCDTIEQSTCGDWFTARVLRISASSKAHRIKSRVTKTIESLVSDMLFPKKVDTASTQYGIKKESIARK</sequence>
<name>A0AA39C316_9HYME</name>
<feature type="domain" description="SWIM-type" evidence="2">
    <location>
        <begin position="44"/>
        <end position="82"/>
    </location>
</feature>
<organism evidence="3 4">
    <name type="scientific">Microctonus aethiopoides</name>
    <dbReference type="NCBI Taxonomy" id="144406"/>
    <lineage>
        <taxon>Eukaryota</taxon>
        <taxon>Metazoa</taxon>
        <taxon>Ecdysozoa</taxon>
        <taxon>Arthropoda</taxon>
        <taxon>Hexapoda</taxon>
        <taxon>Insecta</taxon>
        <taxon>Pterygota</taxon>
        <taxon>Neoptera</taxon>
        <taxon>Endopterygota</taxon>
        <taxon>Hymenoptera</taxon>
        <taxon>Apocrita</taxon>
        <taxon>Ichneumonoidea</taxon>
        <taxon>Braconidae</taxon>
        <taxon>Euphorinae</taxon>
        <taxon>Microctonus</taxon>
    </lineage>
</organism>
<keyword evidence="1" id="KW-0862">Zinc</keyword>
<evidence type="ECO:0000256" key="1">
    <source>
        <dbReference type="PROSITE-ProRule" id="PRU00325"/>
    </source>
</evidence>
<reference evidence="3" key="2">
    <citation type="submission" date="2023-03" db="EMBL/GenBank/DDBJ databases">
        <authorList>
            <person name="Inwood S.N."/>
            <person name="Skelly J.G."/>
            <person name="Guhlin J."/>
            <person name="Harrop T.W.R."/>
            <person name="Goldson S.G."/>
            <person name="Dearden P.K."/>
        </authorList>
    </citation>
    <scope>NUCLEOTIDE SEQUENCE</scope>
    <source>
        <strain evidence="3">Irish</strain>
        <tissue evidence="3">Whole body</tissue>
    </source>
</reference>
<dbReference type="Gene3D" id="3.90.320.10">
    <property type="match status" value="1"/>
</dbReference>
<dbReference type="PROSITE" id="PS50966">
    <property type="entry name" value="ZF_SWIM"/>
    <property type="match status" value="1"/>
</dbReference>
<dbReference type="Pfam" id="PF04434">
    <property type="entry name" value="SWIM"/>
    <property type="match status" value="1"/>
</dbReference>
<keyword evidence="1" id="KW-0863">Zinc-finger</keyword>
<dbReference type="Proteomes" id="UP001168990">
    <property type="component" value="Unassembled WGS sequence"/>
</dbReference>
<evidence type="ECO:0000259" key="2">
    <source>
        <dbReference type="PROSITE" id="PS50966"/>
    </source>
</evidence>
<dbReference type="EMBL" id="JAQQBS010001749">
    <property type="protein sequence ID" value="KAK0157013.1"/>
    <property type="molecule type" value="Genomic_DNA"/>
</dbReference>
<proteinExistence type="predicted"/>
<feature type="non-terminal residue" evidence="3">
    <location>
        <position position="293"/>
    </location>
</feature>
<evidence type="ECO:0000313" key="4">
    <source>
        <dbReference type="Proteomes" id="UP001168990"/>
    </source>
</evidence>
<gene>
    <name evidence="3" type="ORF">PV328_012010</name>
</gene>
<accession>A0AA39C316</accession>
<dbReference type="InterPro" id="IPR007527">
    <property type="entry name" value="Znf_SWIM"/>
</dbReference>
<dbReference type="PANTHER" id="PTHR47526">
    <property type="entry name" value="ATP-DEPENDENT DNA HELICASE"/>
    <property type="match status" value="1"/>
</dbReference>
<keyword evidence="4" id="KW-1185">Reference proteome</keyword>
<protein>
    <recommendedName>
        <fullName evidence="2">SWIM-type domain-containing protein</fullName>
    </recommendedName>
</protein>
<reference evidence="3" key="1">
    <citation type="journal article" date="2023" name="bioRxiv">
        <title>Scaffold-level genome assemblies of two parasitoid biocontrol wasps reveal the parthenogenesis mechanism and an associated novel virus.</title>
        <authorList>
            <person name="Inwood S."/>
            <person name="Skelly J."/>
            <person name="Guhlin J."/>
            <person name="Harrop T."/>
            <person name="Goldson S."/>
            <person name="Dearden P."/>
        </authorList>
    </citation>
    <scope>NUCLEOTIDE SEQUENCE</scope>
    <source>
        <strain evidence="3">Irish</strain>
        <tissue evidence="3">Whole body</tissue>
    </source>
</reference>